<organism evidence="1 2">
    <name type="scientific">Hyaloscypha hepaticicola</name>
    <dbReference type="NCBI Taxonomy" id="2082293"/>
    <lineage>
        <taxon>Eukaryota</taxon>
        <taxon>Fungi</taxon>
        <taxon>Dikarya</taxon>
        <taxon>Ascomycota</taxon>
        <taxon>Pezizomycotina</taxon>
        <taxon>Leotiomycetes</taxon>
        <taxon>Helotiales</taxon>
        <taxon>Hyaloscyphaceae</taxon>
        <taxon>Hyaloscypha</taxon>
    </lineage>
</organism>
<dbReference type="STRING" id="1745343.A0A2J6PPJ0"/>
<accession>A0A2J6PPJ0</accession>
<reference evidence="1 2" key="1">
    <citation type="submission" date="2016-05" db="EMBL/GenBank/DDBJ databases">
        <title>A degradative enzymes factory behind the ericoid mycorrhizal symbiosis.</title>
        <authorList>
            <consortium name="DOE Joint Genome Institute"/>
            <person name="Martino E."/>
            <person name="Morin E."/>
            <person name="Grelet G."/>
            <person name="Kuo A."/>
            <person name="Kohler A."/>
            <person name="Daghino S."/>
            <person name="Barry K."/>
            <person name="Choi C."/>
            <person name="Cichocki N."/>
            <person name="Clum A."/>
            <person name="Copeland A."/>
            <person name="Hainaut M."/>
            <person name="Haridas S."/>
            <person name="Labutti K."/>
            <person name="Lindquist E."/>
            <person name="Lipzen A."/>
            <person name="Khouja H.-R."/>
            <person name="Murat C."/>
            <person name="Ohm R."/>
            <person name="Olson A."/>
            <person name="Spatafora J."/>
            <person name="Veneault-Fourrey C."/>
            <person name="Henrissat B."/>
            <person name="Grigoriev I."/>
            <person name="Martin F."/>
            <person name="Perotto S."/>
        </authorList>
    </citation>
    <scope>NUCLEOTIDE SEQUENCE [LARGE SCALE GENOMIC DNA]</scope>
    <source>
        <strain evidence="1 2">UAMH 7357</strain>
    </source>
</reference>
<name>A0A2J6PPJ0_9HELO</name>
<protein>
    <submittedName>
        <fullName evidence="1">Uncharacterized protein</fullName>
    </submittedName>
</protein>
<evidence type="ECO:0000313" key="2">
    <source>
        <dbReference type="Proteomes" id="UP000235672"/>
    </source>
</evidence>
<sequence>MCFYDANEMSCKCWKWGHFRQHCAKEYRTGETCGMKLVMNRYQLPEKCKICTKIDTKERAIRKEEERIRRWSKEHGSSRKASIAKAEQDIYNYQMDIQKLSYDRDVKRGTLNW</sequence>
<dbReference type="OrthoDB" id="5015991at2759"/>
<gene>
    <name evidence="1" type="ORF">NA56DRAFT_581403</name>
</gene>
<keyword evidence="2" id="KW-1185">Reference proteome</keyword>
<dbReference type="EMBL" id="KZ613510">
    <property type="protein sequence ID" value="PMD15816.1"/>
    <property type="molecule type" value="Genomic_DNA"/>
</dbReference>
<evidence type="ECO:0000313" key="1">
    <source>
        <dbReference type="EMBL" id="PMD15816.1"/>
    </source>
</evidence>
<dbReference type="Proteomes" id="UP000235672">
    <property type="component" value="Unassembled WGS sequence"/>
</dbReference>
<proteinExistence type="predicted"/>
<dbReference type="AlphaFoldDB" id="A0A2J6PPJ0"/>